<evidence type="ECO:0000313" key="1">
    <source>
        <dbReference type="EMBL" id="QDT96291.1"/>
    </source>
</evidence>
<dbReference type="Proteomes" id="UP000318704">
    <property type="component" value="Chromosome"/>
</dbReference>
<dbReference type="KEGG" id="gaw:V144x_17450"/>
<name>A0A517VTF6_9PLAN</name>
<sequence>MLSFEGSQRDGHRKNEYYQRLCELAVKLELPYDSPVHKILATVKAPTIEQAKLVATVLGRGKSG</sequence>
<dbReference type="AlphaFoldDB" id="A0A517VTF6"/>
<dbReference type="EMBL" id="CP037920">
    <property type="protein sequence ID" value="QDT96291.1"/>
    <property type="molecule type" value="Genomic_DNA"/>
</dbReference>
<proteinExistence type="predicted"/>
<evidence type="ECO:0000313" key="2">
    <source>
        <dbReference type="Proteomes" id="UP000318704"/>
    </source>
</evidence>
<protein>
    <submittedName>
        <fullName evidence="1">Uncharacterized protein</fullName>
    </submittedName>
</protein>
<accession>A0A517VTF6</accession>
<organism evidence="1 2">
    <name type="scientific">Gimesia aquarii</name>
    <dbReference type="NCBI Taxonomy" id="2527964"/>
    <lineage>
        <taxon>Bacteria</taxon>
        <taxon>Pseudomonadati</taxon>
        <taxon>Planctomycetota</taxon>
        <taxon>Planctomycetia</taxon>
        <taxon>Planctomycetales</taxon>
        <taxon>Planctomycetaceae</taxon>
        <taxon>Gimesia</taxon>
    </lineage>
</organism>
<gene>
    <name evidence="1" type="ORF">V144x_17450</name>
</gene>
<dbReference type="RefSeq" id="WP_144984151.1">
    <property type="nucleotide sequence ID" value="NZ_CP037920.1"/>
</dbReference>
<reference evidence="1 2" key="1">
    <citation type="submission" date="2019-03" db="EMBL/GenBank/DDBJ databases">
        <title>Deep-cultivation of Planctomycetes and their phenomic and genomic characterization uncovers novel biology.</title>
        <authorList>
            <person name="Wiegand S."/>
            <person name="Jogler M."/>
            <person name="Boedeker C."/>
            <person name="Pinto D."/>
            <person name="Vollmers J."/>
            <person name="Rivas-Marin E."/>
            <person name="Kohn T."/>
            <person name="Peeters S.H."/>
            <person name="Heuer A."/>
            <person name="Rast P."/>
            <person name="Oberbeckmann S."/>
            <person name="Bunk B."/>
            <person name="Jeske O."/>
            <person name="Meyerdierks A."/>
            <person name="Storesund J.E."/>
            <person name="Kallscheuer N."/>
            <person name="Luecker S."/>
            <person name="Lage O.M."/>
            <person name="Pohl T."/>
            <person name="Merkel B.J."/>
            <person name="Hornburger P."/>
            <person name="Mueller R.-W."/>
            <person name="Bruemmer F."/>
            <person name="Labrenz M."/>
            <person name="Spormann A.M."/>
            <person name="Op den Camp H."/>
            <person name="Overmann J."/>
            <person name="Amann R."/>
            <person name="Jetten M.S.M."/>
            <person name="Mascher T."/>
            <person name="Medema M.H."/>
            <person name="Devos D.P."/>
            <person name="Kaster A.-K."/>
            <person name="Ovreas L."/>
            <person name="Rohde M."/>
            <person name="Galperin M.Y."/>
            <person name="Jogler C."/>
        </authorList>
    </citation>
    <scope>NUCLEOTIDE SEQUENCE [LARGE SCALE GENOMIC DNA]</scope>
    <source>
        <strain evidence="1 2">V144</strain>
    </source>
</reference>